<proteinExistence type="predicted"/>
<name>A0A1F6DHA3_9BACT</name>
<dbReference type="Proteomes" id="UP000176377">
    <property type="component" value="Unassembled WGS sequence"/>
</dbReference>
<comment type="caution">
    <text evidence="1">The sequence shown here is derived from an EMBL/GenBank/DDBJ whole genome shotgun (WGS) entry which is preliminary data.</text>
</comment>
<sequence>MCTILLSLASGAAAKPLQLGVICNSPEAAAVFTVLHIGSVTWHRGLEKIVEDASSPTDWCIIGHVNPRRPNRQVEGIEGAQALTIIAQVGFSYINLLMPGLAVLPLLRGPNATDFELREFVRENGHPGYYLVYTIDSTN</sequence>
<dbReference type="AlphaFoldDB" id="A0A1F6DHA3"/>
<evidence type="ECO:0000313" key="2">
    <source>
        <dbReference type="Proteomes" id="UP000176377"/>
    </source>
</evidence>
<evidence type="ECO:0000313" key="1">
    <source>
        <dbReference type="EMBL" id="OGG60402.1"/>
    </source>
</evidence>
<accession>A0A1F6DHA3</accession>
<gene>
    <name evidence="1" type="ORF">A2765_03055</name>
</gene>
<reference evidence="1 2" key="1">
    <citation type="journal article" date="2016" name="Nat. Commun.">
        <title>Thousands of microbial genomes shed light on interconnected biogeochemical processes in an aquifer system.</title>
        <authorList>
            <person name="Anantharaman K."/>
            <person name="Brown C.T."/>
            <person name="Hug L.A."/>
            <person name="Sharon I."/>
            <person name="Castelle C.J."/>
            <person name="Probst A.J."/>
            <person name="Thomas B.C."/>
            <person name="Singh A."/>
            <person name="Wilkins M.J."/>
            <person name="Karaoz U."/>
            <person name="Brodie E.L."/>
            <person name="Williams K.H."/>
            <person name="Hubbard S.S."/>
            <person name="Banfield J.F."/>
        </authorList>
    </citation>
    <scope>NUCLEOTIDE SEQUENCE [LARGE SCALE GENOMIC DNA]</scope>
</reference>
<organism evidence="1 2">
    <name type="scientific">Candidatus Kaiserbacteria bacterium RIFCSPHIGHO2_01_FULL_56_24</name>
    <dbReference type="NCBI Taxonomy" id="1798487"/>
    <lineage>
        <taxon>Bacteria</taxon>
        <taxon>Candidatus Kaiseribacteriota</taxon>
    </lineage>
</organism>
<protein>
    <submittedName>
        <fullName evidence="1">Uncharacterized protein</fullName>
    </submittedName>
</protein>
<dbReference type="EMBL" id="MFLA01000010">
    <property type="protein sequence ID" value="OGG60402.1"/>
    <property type="molecule type" value="Genomic_DNA"/>
</dbReference>